<dbReference type="AlphaFoldDB" id="A0A7J7FW09"/>
<reference evidence="1 2" key="2">
    <citation type="submission" date="2020-07" db="EMBL/GenBank/DDBJ databases">
        <title>Genome assembly of wild tea tree DASZ reveals pedigree and selection history of tea varieties.</title>
        <authorList>
            <person name="Zhang W."/>
        </authorList>
    </citation>
    <scope>NUCLEOTIDE SEQUENCE [LARGE SCALE GENOMIC DNA]</scope>
    <source>
        <strain evidence="2">cv. G240</strain>
        <tissue evidence="1">Leaf</tissue>
    </source>
</reference>
<evidence type="ECO:0000313" key="2">
    <source>
        <dbReference type="Proteomes" id="UP000593564"/>
    </source>
</evidence>
<keyword evidence="2" id="KW-1185">Reference proteome</keyword>
<organism evidence="1 2">
    <name type="scientific">Camellia sinensis</name>
    <name type="common">Tea plant</name>
    <name type="synonym">Thea sinensis</name>
    <dbReference type="NCBI Taxonomy" id="4442"/>
    <lineage>
        <taxon>Eukaryota</taxon>
        <taxon>Viridiplantae</taxon>
        <taxon>Streptophyta</taxon>
        <taxon>Embryophyta</taxon>
        <taxon>Tracheophyta</taxon>
        <taxon>Spermatophyta</taxon>
        <taxon>Magnoliopsida</taxon>
        <taxon>eudicotyledons</taxon>
        <taxon>Gunneridae</taxon>
        <taxon>Pentapetalae</taxon>
        <taxon>asterids</taxon>
        <taxon>Ericales</taxon>
        <taxon>Theaceae</taxon>
        <taxon>Camellia</taxon>
    </lineage>
</organism>
<accession>A0A7J7FW09</accession>
<evidence type="ECO:0000313" key="1">
    <source>
        <dbReference type="EMBL" id="KAF5932489.1"/>
    </source>
</evidence>
<dbReference type="EMBL" id="JACBKZ010000014">
    <property type="protein sequence ID" value="KAF5932489.1"/>
    <property type="molecule type" value="Genomic_DNA"/>
</dbReference>
<reference evidence="2" key="1">
    <citation type="journal article" date="2020" name="Nat. Commun.">
        <title>Genome assembly of wild tea tree DASZ reveals pedigree and selection history of tea varieties.</title>
        <authorList>
            <person name="Zhang W."/>
            <person name="Zhang Y."/>
            <person name="Qiu H."/>
            <person name="Guo Y."/>
            <person name="Wan H."/>
            <person name="Zhang X."/>
            <person name="Scossa F."/>
            <person name="Alseekh S."/>
            <person name="Zhang Q."/>
            <person name="Wang P."/>
            <person name="Xu L."/>
            <person name="Schmidt M.H."/>
            <person name="Jia X."/>
            <person name="Li D."/>
            <person name="Zhu A."/>
            <person name="Guo F."/>
            <person name="Chen W."/>
            <person name="Ni D."/>
            <person name="Usadel B."/>
            <person name="Fernie A.R."/>
            <person name="Wen W."/>
        </authorList>
    </citation>
    <scope>NUCLEOTIDE SEQUENCE [LARGE SCALE GENOMIC DNA]</scope>
    <source>
        <strain evidence="2">cv. G240</strain>
    </source>
</reference>
<dbReference type="Proteomes" id="UP000593564">
    <property type="component" value="Unassembled WGS sequence"/>
</dbReference>
<comment type="caution">
    <text evidence="1">The sequence shown here is derived from an EMBL/GenBank/DDBJ whole genome shotgun (WGS) entry which is preliminary data.</text>
</comment>
<name>A0A7J7FW09_CAMSI</name>
<protein>
    <submittedName>
        <fullName evidence="1">Uncharacterized protein</fullName>
    </submittedName>
</protein>
<sequence length="305" mass="34625">MGLPPAVAYDHRPLVKLSAEKGLPAQIGQLSGTLENGYHGQLACNISSENHVKTWCQTKQQVKLNMQQMAQVFEASMYNGQNMEHATQAFKALRRHSRQTYRHAKGTEMTWWMVPNHQINAKIQDMVNTHSNMMLPQEAKMGPFQGQQGEGVALPFWRLQGTIFTTEIPQDFSGEEAQTPKSRNLHKIAQNEAFQGLRGKYNARLGNKEAKLLPLKTPLTMNSKVITMMGVNVKAQRRPIFDKAEDLDKHARQTRKDVRELCNSRCFSLGGYNTCAARLVAPTSNEPYIQYRACKENKLNRYNAY</sequence>
<proteinExistence type="predicted"/>
<gene>
    <name evidence="1" type="ORF">HYC85_028660</name>
</gene>